<dbReference type="Pfam" id="PF03572">
    <property type="entry name" value="Peptidase_S41"/>
    <property type="match status" value="1"/>
</dbReference>
<dbReference type="InterPro" id="IPR005151">
    <property type="entry name" value="Tail-specific_protease"/>
</dbReference>
<evidence type="ECO:0000259" key="7">
    <source>
        <dbReference type="PROSITE" id="PS50106"/>
    </source>
</evidence>
<keyword evidence="6" id="KW-0472">Membrane</keyword>
<dbReference type="InterPro" id="IPR036034">
    <property type="entry name" value="PDZ_sf"/>
</dbReference>
<dbReference type="Pfam" id="PF13180">
    <property type="entry name" value="PDZ_2"/>
    <property type="match status" value="1"/>
</dbReference>
<dbReference type="PANTHER" id="PTHR32060:SF30">
    <property type="entry name" value="CARBOXY-TERMINAL PROCESSING PROTEASE CTPA"/>
    <property type="match status" value="1"/>
</dbReference>
<proteinExistence type="inferred from homology"/>
<dbReference type="SUPFAM" id="SSF52096">
    <property type="entry name" value="ClpP/crotonase"/>
    <property type="match status" value="1"/>
</dbReference>
<dbReference type="GO" id="GO:0006508">
    <property type="term" value="P:proteolysis"/>
    <property type="evidence" value="ECO:0007669"/>
    <property type="project" value="UniProtKB-KW"/>
</dbReference>
<evidence type="ECO:0000313" key="9">
    <source>
        <dbReference type="Proteomes" id="UP000239872"/>
    </source>
</evidence>
<dbReference type="GO" id="GO:0007165">
    <property type="term" value="P:signal transduction"/>
    <property type="evidence" value="ECO:0007669"/>
    <property type="project" value="TreeGrafter"/>
</dbReference>
<keyword evidence="6" id="KW-1133">Transmembrane helix</keyword>
<evidence type="ECO:0000313" key="8">
    <source>
        <dbReference type="EMBL" id="PQJ09289.1"/>
    </source>
</evidence>
<dbReference type="InterPro" id="IPR001478">
    <property type="entry name" value="PDZ"/>
</dbReference>
<evidence type="ECO:0000256" key="2">
    <source>
        <dbReference type="ARBA" id="ARBA00022670"/>
    </source>
</evidence>
<dbReference type="CDD" id="cd07560">
    <property type="entry name" value="Peptidase_S41_CPP"/>
    <property type="match status" value="1"/>
</dbReference>
<comment type="similarity">
    <text evidence="1 5">Belongs to the peptidase S41A family.</text>
</comment>
<dbReference type="Gene3D" id="3.30.750.44">
    <property type="match status" value="1"/>
</dbReference>
<dbReference type="GO" id="GO:0004175">
    <property type="term" value="F:endopeptidase activity"/>
    <property type="evidence" value="ECO:0007669"/>
    <property type="project" value="TreeGrafter"/>
</dbReference>
<gene>
    <name evidence="8" type="ORF">CJD36_018750</name>
</gene>
<keyword evidence="6" id="KW-0812">Transmembrane</keyword>
<dbReference type="Gene3D" id="2.30.42.10">
    <property type="match status" value="1"/>
</dbReference>
<dbReference type="Proteomes" id="UP000239872">
    <property type="component" value="Unassembled WGS sequence"/>
</dbReference>
<keyword evidence="3 5" id="KW-0378">Hydrolase</keyword>
<dbReference type="EMBL" id="PPSL01000006">
    <property type="protein sequence ID" value="PQJ09289.1"/>
    <property type="molecule type" value="Genomic_DNA"/>
</dbReference>
<dbReference type="GO" id="GO:0008236">
    <property type="term" value="F:serine-type peptidase activity"/>
    <property type="evidence" value="ECO:0007669"/>
    <property type="project" value="UniProtKB-KW"/>
</dbReference>
<dbReference type="PROSITE" id="PS50106">
    <property type="entry name" value="PDZ"/>
    <property type="match status" value="1"/>
</dbReference>
<sequence length="550" mass="61425">MEGTERGKGKAWMPLLFSLILILGMVLGFNLRDSLRGKRDINTVVERNDRLEQVIDLINEKYVDSINGDHLYKDAISGILKSLDPHTVYIPAEDMQDINDDMEGGFSGIGVEFSIVRDTIEVTSVIDKGPASQVGIELGDQLIKVGDSVVAGVNITSSRIINMLKGKQKSNVSLTIKHFFSPALKQVSITRDLIPLYSVDAGIMLDRFTGMIKINRFSATTHKEFADALKRLKNDGAKQLIIDLRDNPGGYLDQATQIADELIDGNKLIVYTQGTHAAKTEYTANLKGLFEKGKVIILMDESSASASEILAGAVQDWDRGLIVGRRSFGKGLVQEPYEMGDGSELRLTVAKYYTPSGRSIQRSFAKGRAAYQADYEKRFESGELTGKDLFVLVDTTKYYTANHRVVYSGGGIKPDVYVPYDTMHISADMRNRIASAGLKTAIWDYFLTHRSKLKYRNIQTFLNSFDDEDKIIDGYLASVNPLIRRKVGKELSRPANRKYFQTHIRAQIARFLFKDNGYYAVLAEDDNVINRALELLDEGEYSDIISGKSE</sequence>
<feature type="domain" description="PDZ" evidence="7">
    <location>
        <begin position="95"/>
        <end position="165"/>
    </location>
</feature>
<name>A0A2S7SQV4_9BACT</name>
<keyword evidence="2 5" id="KW-0645">Protease</keyword>
<dbReference type="SUPFAM" id="SSF50156">
    <property type="entry name" value="PDZ domain-like"/>
    <property type="match status" value="1"/>
</dbReference>
<accession>A0A2S7SQV4</accession>
<keyword evidence="9" id="KW-1185">Reference proteome</keyword>
<dbReference type="SMART" id="SM00245">
    <property type="entry name" value="TSPc"/>
    <property type="match status" value="1"/>
</dbReference>
<reference evidence="8 9" key="1">
    <citation type="submission" date="2018-01" db="EMBL/GenBank/DDBJ databases">
        <title>A novel member of the phylum Bacteroidetes isolated from glacier ice.</title>
        <authorList>
            <person name="Liu Q."/>
            <person name="Xin Y.-H."/>
        </authorList>
    </citation>
    <scope>NUCLEOTIDE SEQUENCE [LARGE SCALE GENOMIC DNA]</scope>
    <source>
        <strain evidence="8 9">RB1R16</strain>
    </source>
</reference>
<comment type="caution">
    <text evidence="8">The sequence shown here is derived from an EMBL/GenBank/DDBJ whole genome shotgun (WGS) entry which is preliminary data.</text>
</comment>
<dbReference type="AlphaFoldDB" id="A0A2S7SQV4"/>
<dbReference type="InterPro" id="IPR029045">
    <property type="entry name" value="ClpP/crotonase-like_dom_sf"/>
</dbReference>
<dbReference type="InterPro" id="IPR055210">
    <property type="entry name" value="CtpA/B_N"/>
</dbReference>
<evidence type="ECO:0000256" key="5">
    <source>
        <dbReference type="RuleBase" id="RU004404"/>
    </source>
</evidence>
<evidence type="ECO:0000256" key="3">
    <source>
        <dbReference type="ARBA" id="ARBA00022801"/>
    </source>
</evidence>
<evidence type="ECO:0000256" key="4">
    <source>
        <dbReference type="ARBA" id="ARBA00022825"/>
    </source>
</evidence>
<dbReference type="PANTHER" id="PTHR32060">
    <property type="entry name" value="TAIL-SPECIFIC PROTEASE"/>
    <property type="match status" value="1"/>
</dbReference>
<feature type="transmembrane region" description="Helical" evidence="6">
    <location>
        <begin position="12"/>
        <end position="31"/>
    </location>
</feature>
<protein>
    <submittedName>
        <fullName evidence="8">Carboxyl-terminal protease</fullName>
    </submittedName>
</protein>
<dbReference type="Pfam" id="PF22694">
    <property type="entry name" value="CtpB_N-like"/>
    <property type="match status" value="1"/>
</dbReference>
<dbReference type="GO" id="GO:0030288">
    <property type="term" value="C:outer membrane-bounded periplasmic space"/>
    <property type="evidence" value="ECO:0007669"/>
    <property type="project" value="TreeGrafter"/>
</dbReference>
<evidence type="ECO:0000256" key="1">
    <source>
        <dbReference type="ARBA" id="ARBA00009179"/>
    </source>
</evidence>
<dbReference type="NCBIfam" id="TIGR00225">
    <property type="entry name" value="prc"/>
    <property type="match status" value="1"/>
</dbReference>
<dbReference type="InterPro" id="IPR004447">
    <property type="entry name" value="Peptidase_S41A"/>
</dbReference>
<dbReference type="Gene3D" id="3.90.226.10">
    <property type="entry name" value="2-enoyl-CoA Hydratase, Chain A, domain 1"/>
    <property type="match status" value="1"/>
</dbReference>
<keyword evidence="4 5" id="KW-0720">Serine protease</keyword>
<evidence type="ECO:0000256" key="6">
    <source>
        <dbReference type="SAM" id="Phobius"/>
    </source>
</evidence>
<organism evidence="8 9">
    <name type="scientific">Flavipsychrobacter stenotrophus</name>
    <dbReference type="NCBI Taxonomy" id="2077091"/>
    <lineage>
        <taxon>Bacteria</taxon>
        <taxon>Pseudomonadati</taxon>
        <taxon>Bacteroidota</taxon>
        <taxon>Chitinophagia</taxon>
        <taxon>Chitinophagales</taxon>
        <taxon>Chitinophagaceae</taxon>
        <taxon>Flavipsychrobacter</taxon>
    </lineage>
</organism>
<dbReference type="SMART" id="SM00228">
    <property type="entry name" value="PDZ"/>
    <property type="match status" value="1"/>
</dbReference>